<proteinExistence type="predicted"/>
<evidence type="ECO:0000313" key="3">
    <source>
        <dbReference type="Proteomes" id="UP000827721"/>
    </source>
</evidence>
<accession>A0ABQ8HX40</accession>
<keyword evidence="3" id="KW-1185">Reference proteome</keyword>
<name>A0ABQ8HX40_9ROSI</name>
<evidence type="ECO:0000259" key="1">
    <source>
        <dbReference type="SMART" id="SM01162"/>
    </source>
</evidence>
<gene>
    <name evidence="2" type="ORF">JRO89_XS06G0075100</name>
</gene>
<comment type="caution">
    <text evidence="2">The sequence shown here is derived from an EMBL/GenBank/DDBJ whole genome shotgun (WGS) entry which is preliminary data.</text>
</comment>
<protein>
    <recommendedName>
        <fullName evidence="1">DUF1771 domain-containing protein</fullName>
    </recommendedName>
</protein>
<reference evidence="2 3" key="1">
    <citation type="submission" date="2021-02" db="EMBL/GenBank/DDBJ databases">
        <title>Plant Genome Project.</title>
        <authorList>
            <person name="Zhang R.-G."/>
        </authorList>
    </citation>
    <scope>NUCLEOTIDE SEQUENCE [LARGE SCALE GENOMIC DNA]</scope>
    <source>
        <tissue evidence="2">Leaves</tissue>
    </source>
</reference>
<sequence length="519" mass="57734">MEVSSSNGLTYDIEEKALKGLLDAFGSVFTLQEIALAYCNAGRNAELAGEFLYDKRTSTSTSSTNSSDGEARGKELLETSYDDISQNQCHANGKFRAAKKKWPPVSGGTVSSVIGKEYFKSTQPANVSCVATKPLKLDSKELPMSTIWGEEAKANPSSDDHLHKDMEDFLFKMLGEGFQMNRNVIREVLENCGFDMQQSMLKLLDQSAETSDGRAVSCGKSTEKDGFINLMNIRGNLVDDFFGIDLKLPSVVLTDTSSKPEALSCQSKDSNINGGELPRQLKDRNELQKEVWAALFTTPDMYEELPKRTVKPVRRSKAFGTVVTGPPMDFMAEHKPIVMDIQIDNEKLADEDEESNYQALRKAVVEYRGTMKEYYKAAVDAFTNGDSIRASKLLEQGHFFHGKAREADEESNLKIFETSNVETGDDNHDMVLDLHDLGAKDAIRLLKCHISSLAGIPSIKYLKVILETNDKDTSKGARRRLVMKLLEKDSIEWIEEGNAGTILICLDKINPKILSFPKK</sequence>
<dbReference type="PANTHER" id="PTHR47872:SF3">
    <property type="entry name" value="NUCLEAR RNA EXPORT FACTOR SDE5 ISOFORM X1"/>
    <property type="match status" value="1"/>
</dbReference>
<feature type="domain" description="DUF1771" evidence="1">
    <location>
        <begin position="356"/>
        <end position="421"/>
    </location>
</feature>
<dbReference type="EMBL" id="JAFEMO010000006">
    <property type="protein sequence ID" value="KAH7568930.1"/>
    <property type="molecule type" value="Genomic_DNA"/>
</dbReference>
<dbReference type="Pfam" id="PF08590">
    <property type="entry name" value="DUF1771"/>
    <property type="match status" value="1"/>
</dbReference>
<dbReference type="InterPro" id="IPR013899">
    <property type="entry name" value="DUF1771"/>
</dbReference>
<dbReference type="PANTHER" id="PTHR47872">
    <property type="entry name" value="NUCLEAR RNA EXPORT FACTOR SDE5-RELATED"/>
    <property type="match status" value="1"/>
</dbReference>
<dbReference type="Proteomes" id="UP000827721">
    <property type="component" value="Unassembled WGS sequence"/>
</dbReference>
<dbReference type="SMART" id="SM01162">
    <property type="entry name" value="DUF1771"/>
    <property type="match status" value="1"/>
</dbReference>
<evidence type="ECO:0000313" key="2">
    <source>
        <dbReference type="EMBL" id="KAH7568930.1"/>
    </source>
</evidence>
<organism evidence="2 3">
    <name type="scientific">Xanthoceras sorbifolium</name>
    <dbReference type="NCBI Taxonomy" id="99658"/>
    <lineage>
        <taxon>Eukaryota</taxon>
        <taxon>Viridiplantae</taxon>
        <taxon>Streptophyta</taxon>
        <taxon>Embryophyta</taxon>
        <taxon>Tracheophyta</taxon>
        <taxon>Spermatophyta</taxon>
        <taxon>Magnoliopsida</taxon>
        <taxon>eudicotyledons</taxon>
        <taxon>Gunneridae</taxon>
        <taxon>Pentapetalae</taxon>
        <taxon>rosids</taxon>
        <taxon>malvids</taxon>
        <taxon>Sapindales</taxon>
        <taxon>Sapindaceae</taxon>
        <taxon>Xanthoceroideae</taxon>
        <taxon>Xanthoceras</taxon>
    </lineage>
</organism>